<accession>A0A067LUS7</accession>
<dbReference type="Proteomes" id="UP000027195">
    <property type="component" value="Unassembled WGS sequence"/>
</dbReference>
<evidence type="ECO:0000256" key="1">
    <source>
        <dbReference type="SAM" id="MobiDB-lite"/>
    </source>
</evidence>
<name>A0A067LUS7_BOTB1</name>
<sequence>MSLLVLDITGADLAKVTDATLIGLFSDMGTVATIYRWQNPEPRRAHRHVFIEMAPSTFDHAETADFTRDGWRASVITDSRHSLYEAYIRAKSLPPIRQDSKQRWATQIASMEKARETVAANRTATPSNAADDNVDDAPDHHATTTSASTSTSSAAPPPTAPPAAVPPSATPPSATPRRLIITLRILPSSSSSAQPAPSQHVGPAPPPNASDESAPAPALMAAEDDARPAKRQCVDTLGAFVAVGKIINTTTTVLTERRAHARREKELSDALAAERVLRETAEARLTGALAALAAARGAP</sequence>
<reference evidence="3" key="1">
    <citation type="journal article" date="2014" name="Proc. Natl. Acad. Sci. U.S.A.">
        <title>Extensive sampling of basidiomycete genomes demonstrates inadequacy of the white-rot/brown-rot paradigm for wood decay fungi.</title>
        <authorList>
            <person name="Riley R."/>
            <person name="Salamov A.A."/>
            <person name="Brown D.W."/>
            <person name="Nagy L.G."/>
            <person name="Floudas D."/>
            <person name="Held B.W."/>
            <person name="Levasseur A."/>
            <person name="Lombard V."/>
            <person name="Morin E."/>
            <person name="Otillar R."/>
            <person name="Lindquist E.A."/>
            <person name="Sun H."/>
            <person name="LaButti K.M."/>
            <person name="Schmutz J."/>
            <person name="Jabbour D."/>
            <person name="Luo H."/>
            <person name="Baker S.E."/>
            <person name="Pisabarro A.G."/>
            <person name="Walton J.D."/>
            <person name="Blanchette R.A."/>
            <person name="Henrissat B."/>
            <person name="Martin F."/>
            <person name="Cullen D."/>
            <person name="Hibbett D.S."/>
            <person name="Grigoriev I.V."/>
        </authorList>
    </citation>
    <scope>NUCLEOTIDE SEQUENCE [LARGE SCALE GENOMIC DNA]</scope>
    <source>
        <strain evidence="3">FD-172 SS1</strain>
    </source>
</reference>
<gene>
    <name evidence="2" type="ORF">BOTBODRAFT_39277</name>
</gene>
<dbReference type="AlphaFoldDB" id="A0A067LUS7"/>
<dbReference type="InParanoid" id="A0A067LUS7"/>
<evidence type="ECO:0000313" key="2">
    <source>
        <dbReference type="EMBL" id="KDQ06844.1"/>
    </source>
</evidence>
<proteinExistence type="predicted"/>
<dbReference type="HOGENOM" id="CLU_930632_0_0_1"/>
<feature type="compositionally biased region" description="Low complexity" evidence="1">
    <location>
        <begin position="189"/>
        <end position="199"/>
    </location>
</feature>
<feature type="compositionally biased region" description="Pro residues" evidence="1">
    <location>
        <begin position="155"/>
        <end position="174"/>
    </location>
</feature>
<feature type="region of interest" description="Disordered" evidence="1">
    <location>
        <begin position="115"/>
        <end position="174"/>
    </location>
</feature>
<protein>
    <submittedName>
        <fullName evidence="2">Uncharacterized protein</fullName>
    </submittedName>
</protein>
<organism evidence="2 3">
    <name type="scientific">Botryobasidium botryosum (strain FD-172 SS1)</name>
    <dbReference type="NCBI Taxonomy" id="930990"/>
    <lineage>
        <taxon>Eukaryota</taxon>
        <taxon>Fungi</taxon>
        <taxon>Dikarya</taxon>
        <taxon>Basidiomycota</taxon>
        <taxon>Agaricomycotina</taxon>
        <taxon>Agaricomycetes</taxon>
        <taxon>Cantharellales</taxon>
        <taxon>Botryobasidiaceae</taxon>
        <taxon>Botryobasidium</taxon>
    </lineage>
</organism>
<feature type="region of interest" description="Disordered" evidence="1">
    <location>
        <begin position="189"/>
        <end position="222"/>
    </location>
</feature>
<keyword evidence="3" id="KW-1185">Reference proteome</keyword>
<dbReference type="EMBL" id="KL198121">
    <property type="protein sequence ID" value="KDQ06844.1"/>
    <property type="molecule type" value="Genomic_DNA"/>
</dbReference>
<evidence type="ECO:0000313" key="3">
    <source>
        <dbReference type="Proteomes" id="UP000027195"/>
    </source>
</evidence>
<feature type="compositionally biased region" description="Low complexity" evidence="1">
    <location>
        <begin position="143"/>
        <end position="154"/>
    </location>
</feature>